<evidence type="ECO:0000259" key="6">
    <source>
        <dbReference type="Pfam" id="PF24883"/>
    </source>
</evidence>
<organism evidence="9">
    <name type="scientific">Darwinula stevensoni</name>
    <dbReference type="NCBI Taxonomy" id="69355"/>
    <lineage>
        <taxon>Eukaryota</taxon>
        <taxon>Metazoa</taxon>
        <taxon>Ecdysozoa</taxon>
        <taxon>Arthropoda</taxon>
        <taxon>Crustacea</taxon>
        <taxon>Oligostraca</taxon>
        <taxon>Ostracoda</taxon>
        <taxon>Podocopa</taxon>
        <taxon>Podocopida</taxon>
        <taxon>Darwinulocopina</taxon>
        <taxon>Darwinuloidea</taxon>
        <taxon>Darwinulidae</taxon>
        <taxon>Darwinula</taxon>
    </lineage>
</organism>
<dbReference type="OrthoDB" id="427518at2759"/>
<name>A0A7R8XDG9_9CRUS</name>
<dbReference type="Pfam" id="PF25521">
    <property type="entry name" value="WHD_TANC1"/>
    <property type="match status" value="1"/>
</dbReference>
<evidence type="ECO:0000313" key="9">
    <source>
        <dbReference type="EMBL" id="CAD7245188.1"/>
    </source>
</evidence>
<keyword evidence="3 4" id="KW-0040">ANK repeat</keyword>
<evidence type="ECO:0000256" key="2">
    <source>
        <dbReference type="ARBA" id="ARBA00022737"/>
    </source>
</evidence>
<feature type="repeat" description="ANK" evidence="4">
    <location>
        <begin position="1017"/>
        <end position="1049"/>
    </location>
</feature>
<dbReference type="Gene3D" id="1.25.40.20">
    <property type="entry name" value="Ankyrin repeat-containing domain"/>
    <property type="match status" value="7"/>
</dbReference>
<feature type="repeat" description="ANK" evidence="4">
    <location>
        <begin position="647"/>
        <end position="679"/>
    </location>
</feature>
<feature type="domain" description="TANC1/2-like winged helix" evidence="8">
    <location>
        <begin position="304"/>
        <end position="433"/>
    </location>
</feature>
<dbReference type="EMBL" id="CAJPEV010000799">
    <property type="protein sequence ID" value="CAG0888627.1"/>
    <property type="molecule type" value="Genomic_DNA"/>
</dbReference>
<evidence type="ECO:0000259" key="7">
    <source>
        <dbReference type="Pfam" id="PF25520"/>
    </source>
</evidence>
<dbReference type="GO" id="GO:0004540">
    <property type="term" value="F:RNA nuclease activity"/>
    <property type="evidence" value="ECO:0007669"/>
    <property type="project" value="TreeGrafter"/>
</dbReference>
<feature type="repeat" description="ANK" evidence="4">
    <location>
        <begin position="581"/>
        <end position="613"/>
    </location>
</feature>
<feature type="repeat" description="ANK" evidence="4">
    <location>
        <begin position="850"/>
        <end position="882"/>
    </location>
</feature>
<evidence type="ECO:0000259" key="8">
    <source>
        <dbReference type="Pfam" id="PF25521"/>
    </source>
</evidence>
<feature type="region of interest" description="Disordered" evidence="5">
    <location>
        <begin position="1077"/>
        <end position="1196"/>
    </location>
</feature>
<dbReference type="InterPro" id="IPR056884">
    <property type="entry name" value="NPHP3-like_N"/>
</dbReference>
<reference evidence="9" key="1">
    <citation type="submission" date="2020-11" db="EMBL/GenBank/DDBJ databases">
        <authorList>
            <person name="Tran Van P."/>
        </authorList>
    </citation>
    <scope>NUCLEOTIDE SEQUENCE</scope>
</reference>
<keyword evidence="10" id="KW-1185">Reference proteome</keyword>
<dbReference type="PANTHER" id="PTHR24141:SF1">
    <property type="entry name" value="2-5A-DEPENDENT RIBONUCLEASE"/>
    <property type="match status" value="1"/>
</dbReference>
<feature type="repeat" description="ANK" evidence="4">
    <location>
        <begin position="680"/>
        <end position="717"/>
    </location>
</feature>
<feature type="repeat" description="ANK" evidence="4">
    <location>
        <begin position="883"/>
        <end position="915"/>
    </location>
</feature>
<keyword evidence="2" id="KW-0677">Repeat</keyword>
<dbReference type="GO" id="GO:0003723">
    <property type="term" value="F:RNA binding"/>
    <property type="evidence" value="ECO:0007669"/>
    <property type="project" value="TreeGrafter"/>
</dbReference>
<protein>
    <recommendedName>
        <fullName evidence="11">Ankyrin repeat domain-containing protein 50</fullName>
    </recommendedName>
</protein>
<dbReference type="SUPFAM" id="SSF48403">
    <property type="entry name" value="Ankyrin repeat"/>
    <property type="match status" value="2"/>
</dbReference>
<dbReference type="InterPro" id="IPR058056">
    <property type="entry name" value="WH_TANC1/2"/>
</dbReference>
<dbReference type="Pfam" id="PF25520">
    <property type="entry name" value="AAA_lid_TANC1"/>
    <property type="match status" value="1"/>
</dbReference>
<feature type="compositionally biased region" description="Polar residues" evidence="5">
    <location>
        <begin position="1098"/>
        <end position="1109"/>
    </location>
</feature>
<feature type="repeat" description="ANK" evidence="4">
    <location>
        <begin position="982"/>
        <end position="1014"/>
    </location>
</feature>
<dbReference type="Pfam" id="PF13857">
    <property type="entry name" value="Ank_5"/>
    <property type="match status" value="1"/>
</dbReference>
<feature type="repeat" description="ANK" evidence="4">
    <location>
        <begin position="916"/>
        <end position="948"/>
    </location>
</feature>
<dbReference type="Pfam" id="PF24883">
    <property type="entry name" value="NPHP3_N"/>
    <property type="match status" value="1"/>
</dbReference>
<dbReference type="EMBL" id="LR900316">
    <property type="protein sequence ID" value="CAD7245188.1"/>
    <property type="molecule type" value="Genomic_DNA"/>
</dbReference>
<dbReference type="Pfam" id="PF13637">
    <property type="entry name" value="Ank_4"/>
    <property type="match status" value="1"/>
</dbReference>
<evidence type="ECO:0000256" key="5">
    <source>
        <dbReference type="SAM" id="MobiDB-lite"/>
    </source>
</evidence>
<dbReference type="PROSITE" id="PS50297">
    <property type="entry name" value="ANK_REP_REGION"/>
    <property type="match status" value="13"/>
</dbReference>
<feature type="repeat" description="ANK" evidence="4">
    <location>
        <begin position="817"/>
        <end position="849"/>
    </location>
</feature>
<keyword evidence="1" id="KW-0597">Phosphoprotein</keyword>
<sequence length="1284" mass="140036">MDCLLRGKRFYCREWALSKLVHSLDSRPSSKTCGVLITGGPGCGKTGLFSEVVWPTSNHARQKSLRKRLLAAHFLNPFESRTLSVTGFILSLVHQLARSDAIPGYAERLKEPEIQAALQVAQCDREPDEAFKKAVLFPLLELEPTPQKCYFILVDSVDRGIPNSHGPIADHTGPSRSIAELLGKHHHLFPNWLLLVCSARRQSKAVTRLFTGFRKISLDDLRKSQVVRDVQQYILSRLDQDEAVRQHLTRETAEMLNQLHIKSNGCFLYLEKVLDGVGENLINLREIKEIPGTLNGLYLWLCQRLFTRKQFSKVQPLINVILASLHPLTEEEIYECVRTHNVHMNMEDFQRRLNLLKRVLVNDDDAVILFHPSFAEWLQDVKHCTQKYLCDVSDGHAMLTLWHSERATDLVDDEVQELAWHLTRMNPPAPMSWQSYHSVLWLLCGGVPVEDSLVDLIPKDPKVVRLLQDAGARMPEVDDSEMSRSELDEMKRSAEEDPLNELLSSGVDLNLPDANQRTMLHQASSDGNIHLVNVLISKSVDIDPLDKEGQTPLSLAAKQGHGAVVESLLGAGANPDHADEDGWTALRSAAWAGHFPVVDALLRWGASVDYADADHRTALRAAAWGGHEDVVRRLVDAGAEVDRADQEGRTALIAAAYMGHSEIVDFLLERGANVDHEDVDGRTALSVAALCVPANEGYRSVVRTLLQRGAHVDHQDKDGMTPLLVAAFEGHKEICELLLEFKADVDHADKAGRTGLWAAASMGHAHVVDLLLTWSAYVDSIDSEGRTVLSVAAAQGSREVVRLLLDRGLDEMHRDNGGWAPLHYAAFEGHADVCKELIAAGSKVNEVDNEGRDAMILAAQEGHQSVVSALYETGASVDHRSHDGRSALRVAALHGHKEVLRFLAANRAPLDYKDADGRSTIYVLALENKLSMASFLTECGADLESVDSEGRTPLHVAAWQGHASMVELLLESGADPGATDKGGRTALHAAAWRGHAHVLKTLLQRSVGLSVDKACRQGATALGVAAQEGHAHCVRVLLEHGADPRKTDPQGRTPLKVALKAGHDMVARILEEHLEQGRKSPIYSTTSIPRLQPRPQGVNGSVQVTSPVNGVNGEENGSPEDSPESTCDKRRSFIGSLGGNNTSCSSSGGKSLTGGSTGSQQDGNGGLSFTQQCSQRAGRRRSHQVQGKGGCMSPIYATPPITPEEENPAHNQAPHISDHMRIILGLGKEPPLLKSKSKNGFVSSGTNNGGLGVKGKGARAAAAGLLHLGRQVKALALNKRETPL</sequence>
<feature type="repeat" description="ANK" evidence="4">
    <location>
        <begin position="718"/>
        <end position="750"/>
    </location>
</feature>
<dbReference type="Proteomes" id="UP000677054">
    <property type="component" value="Unassembled WGS sequence"/>
</dbReference>
<evidence type="ECO:0000313" key="10">
    <source>
        <dbReference type="Proteomes" id="UP000677054"/>
    </source>
</evidence>
<dbReference type="InterPro" id="IPR058018">
    <property type="entry name" value="AAA_lid_TANC1/2"/>
</dbReference>
<feature type="repeat" description="ANK" evidence="4">
    <location>
        <begin position="784"/>
        <end position="816"/>
    </location>
</feature>
<dbReference type="SMART" id="SM00248">
    <property type="entry name" value="ANK"/>
    <property type="match status" value="17"/>
</dbReference>
<dbReference type="InterPro" id="IPR036770">
    <property type="entry name" value="Ankyrin_rpt-contain_sf"/>
</dbReference>
<gene>
    <name evidence="9" type="ORF">DSTB1V02_LOCUS5063</name>
</gene>
<dbReference type="Pfam" id="PF00023">
    <property type="entry name" value="Ank"/>
    <property type="match status" value="2"/>
</dbReference>
<evidence type="ECO:0000256" key="4">
    <source>
        <dbReference type="PROSITE-ProRule" id="PRU00023"/>
    </source>
</evidence>
<feature type="domain" description="TANC1/2-like AAA+ ATPase lid" evidence="7">
    <location>
        <begin position="219"/>
        <end position="303"/>
    </location>
</feature>
<feature type="repeat" description="ANK" evidence="4">
    <location>
        <begin position="949"/>
        <end position="981"/>
    </location>
</feature>
<evidence type="ECO:0000256" key="3">
    <source>
        <dbReference type="ARBA" id="ARBA00023043"/>
    </source>
</evidence>
<feature type="repeat" description="ANK" evidence="4">
    <location>
        <begin position="614"/>
        <end position="646"/>
    </location>
</feature>
<dbReference type="Pfam" id="PF12796">
    <property type="entry name" value="Ank_2"/>
    <property type="match status" value="4"/>
</dbReference>
<feature type="compositionally biased region" description="Low complexity" evidence="5">
    <location>
        <begin position="1139"/>
        <end position="1150"/>
    </location>
</feature>
<feature type="repeat" description="ANK" evidence="4">
    <location>
        <begin position="751"/>
        <end position="783"/>
    </location>
</feature>
<feature type="repeat" description="ANK" evidence="4">
    <location>
        <begin position="548"/>
        <end position="580"/>
    </location>
</feature>
<dbReference type="GO" id="GO:0006396">
    <property type="term" value="P:RNA processing"/>
    <property type="evidence" value="ECO:0007669"/>
    <property type="project" value="TreeGrafter"/>
</dbReference>
<dbReference type="PROSITE" id="PS50088">
    <property type="entry name" value="ANK_REPEAT"/>
    <property type="match status" value="16"/>
</dbReference>
<dbReference type="PRINTS" id="PR01415">
    <property type="entry name" value="ANKYRIN"/>
</dbReference>
<feature type="repeat" description="ANK" evidence="4">
    <location>
        <begin position="515"/>
        <end position="547"/>
    </location>
</feature>
<evidence type="ECO:0008006" key="11">
    <source>
        <dbReference type="Google" id="ProtNLM"/>
    </source>
</evidence>
<accession>A0A7R8XDG9</accession>
<feature type="domain" description="Nephrocystin 3-like N-terminal" evidence="6">
    <location>
        <begin position="29"/>
        <end position="158"/>
    </location>
</feature>
<dbReference type="PANTHER" id="PTHR24141">
    <property type="entry name" value="2-5A-DEPENDENT RIBONUCLEASE"/>
    <property type="match status" value="1"/>
</dbReference>
<evidence type="ECO:0000256" key="1">
    <source>
        <dbReference type="ARBA" id="ARBA00022553"/>
    </source>
</evidence>
<dbReference type="InterPro" id="IPR002110">
    <property type="entry name" value="Ankyrin_rpt"/>
</dbReference>
<proteinExistence type="predicted"/>